<gene>
    <name evidence="1" type="ORF">H1P_610029</name>
</gene>
<dbReference type="Proteomes" id="UP000320055">
    <property type="component" value="Unassembled WGS sequence"/>
</dbReference>
<protein>
    <submittedName>
        <fullName evidence="1">Uncharacterized protein</fullName>
    </submittedName>
</protein>
<evidence type="ECO:0000313" key="1">
    <source>
        <dbReference type="EMBL" id="VEP17478.1"/>
    </source>
</evidence>
<dbReference type="AlphaFoldDB" id="A0A563W1A9"/>
<accession>A0A563W1A9</accession>
<proteinExistence type="predicted"/>
<evidence type="ECO:0000313" key="2">
    <source>
        <dbReference type="Proteomes" id="UP000320055"/>
    </source>
</evidence>
<reference evidence="1 2" key="1">
    <citation type="submission" date="2019-01" db="EMBL/GenBank/DDBJ databases">
        <authorList>
            <person name="Brito A."/>
        </authorList>
    </citation>
    <scope>NUCLEOTIDE SEQUENCE [LARGE SCALE GENOMIC DNA]</scope>
    <source>
        <strain evidence="1">1</strain>
    </source>
</reference>
<name>A0A563W1A9_9CYAN</name>
<dbReference type="EMBL" id="CAACVJ010000568">
    <property type="protein sequence ID" value="VEP17478.1"/>
    <property type="molecule type" value="Genomic_DNA"/>
</dbReference>
<keyword evidence="2" id="KW-1185">Reference proteome</keyword>
<sequence>MIVIYFQFRQIYLGSESSQGSNSLIFLSYVFLITGRSLDPPSWRSLTSSQQSFQRLVLLFWALLI</sequence>
<organism evidence="1 2">
    <name type="scientific">Hyella patelloides LEGE 07179</name>
    <dbReference type="NCBI Taxonomy" id="945734"/>
    <lineage>
        <taxon>Bacteria</taxon>
        <taxon>Bacillati</taxon>
        <taxon>Cyanobacteriota</taxon>
        <taxon>Cyanophyceae</taxon>
        <taxon>Pleurocapsales</taxon>
        <taxon>Hyellaceae</taxon>
        <taxon>Hyella</taxon>
    </lineage>
</organism>